<feature type="transmembrane region" description="Helical" evidence="1">
    <location>
        <begin position="74"/>
        <end position="106"/>
    </location>
</feature>
<dbReference type="InterPro" id="IPR045625">
    <property type="entry name" value="DUF6427"/>
</dbReference>
<keyword evidence="1" id="KW-1133">Transmembrane helix</keyword>
<feature type="transmembrane region" description="Helical" evidence="1">
    <location>
        <begin position="288"/>
        <end position="307"/>
    </location>
</feature>
<evidence type="ECO:0008006" key="4">
    <source>
        <dbReference type="Google" id="ProtNLM"/>
    </source>
</evidence>
<feature type="transmembrane region" description="Helical" evidence="1">
    <location>
        <begin position="12"/>
        <end position="34"/>
    </location>
</feature>
<proteinExistence type="predicted"/>
<dbReference type="STRING" id="1224947.SAMN05216480_101140"/>
<accession>A0A1I7ETX4</accession>
<name>A0A1I7ETX4_9FLAO</name>
<dbReference type="RefSeq" id="WP_093021565.1">
    <property type="nucleotide sequence ID" value="NZ_FPBK01000001.1"/>
</dbReference>
<keyword evidence="1" id="KW-0472">Membrane</keyword>
<evidence type="ECO:0000256" key="1">
    <source>
        <dbReference type="SAM" id="Phobius"/>
    </source>
</evidence>
<evidence type="ECO:0000313" key="3">
    <source>
        <dbReference type="Proteomes" id="UP000199138"/>
    </source>
</evidence>
<feature type="transmembrane region" description="Helical" evidence="1">
    <location>
        <begin position="263"/>
        <end position="281"/>
    </location>
</feature>
<dbReference type="Proteomes" id="UP000199138">
    <property type="component" value="Unassembled WGS sequence"/>
</dbReference>
<feature type="transmembrane region" description="Helical" evidence="1">
    <location>
        <begin position="46"/>
        <end position="62"/>
    </location>
</feature>
<feature type="transmembrane region" description="Helical" evidence="1">
    <location>
        <begin position="126"/>
        <end position="153"/>
    </location>
</feature>
<feature type="transmembrane region" description="Helical" evidence="1">
    <location>
        <begin position="208"/>
        <end position="228"/>
    </location>
</feature>
<dbReference type="AlphaFoldDB" id="A0A1I7ETX4"/>
<dbReference type="EMBL" id="FPBK01000001">
    <property type="protein sequence ID" value="SFU27332.1"/>
    <property type="molecule type" value="Genomic_DNA"/>
</dbReference>
<keyword evidence="3" id="KW-1185">Reference proteome</keyword>
<dbReference type="Pfam" id="PF19992">
    <property type="entry name" value="DUF6427"/>
    <property type="match status" value="1"/>
</dbReference>
<evidence type="ECO:0000313" key="2">
    <source>
        <dbReference type="EMBL" id="SFU27332.1"/>
    </source>
</evidence>
<keyword evidence="1" id="KW-0812">Transmembrane</keyword>
<feature type="transmembrane region" description="Helical" evidence="1">
    <location>
        <begin position="240"/>
        <end position="257"/>
    </location>
</feature>
<reference evidence="2 3" key="1">
    <citation type="submission" date="2016-10" db="EMBL/GenBank/DDBJ databases">
        <authorList>
            <person name="de Groot N.N."/>
        </authorList>
    </citation>
    <scope>NUCLEOTIDE SEQUENCE [LARGE SCALE GENOMIC DNA]</scope>
    <source>
        <strain evidence="2 3">CGMCC 1.12333</strain>
    </source>
</reference>
<sequence>MISSFFSKTKPINYLVLVLLLLGIVVFKSFLFSYEPKETSFLIEQGLNLVLLLISFGLVVFIDSKNKLTNNNSYALLVFVLLFAFFPAVLTNHKLILSNVFVLLAYRRLISLKSMISTKAKIFDSVLWIGVAFFLFNWAFPLFILPFFGILFFQAKSFKNWMVPYIAALTLAIFYAVYLIYFQGGLMNFQWPEIEFAFNIEKYKTPQFMVPAAFLFIMGTWAVLQFFANFQSKSIKLQKPFWILILGLFASTIIALLSEISNGAEMIFMFFPLAILIGTVLERLRTFWLKELLLWIFIVAIPLVVLVL</sequence>
<organism evidence="2 3">
    <name type="scientific">Pustulibacterium marinum</name>
    <dbReference type="NCBI Taxonomy" id="1224947"/>
    <lineage>
        <taxon>Bacteria</taxon>
        <taxon>Pseudomonadati</taxon>
        <taxon>Bacteroidota</taxon>
        <taxon>Flavobacteriia</taxon>
        <taxon>Flavobacteriales</taxon>
        <taxon>Flavobacteriaceae</taxon>
        <taxon>Pustulibacterium</taxon>
    </lineage>
</organism>
<dbReference type="OrthoDB" id="1439867at2"/>
<feature type="transmembrane region" description="Helical" evidence="1">
    <location>
        <begin position="165"/>
        <end position="182"/>
    </location>
</feature>
<protein>
    <recommendedName>
        <fullName evidence="4">Beta-carotene 15,15'-monooxygenase</fullName>
    </recommendedName>
</protein>
<gene>
    <name evidence="2" type="ORF">SAMN05216480_101140</name>
</gene>